<dbReference type="WormBase" id="SRAE_2000519450">
    <property type="protein sequence ID" value="SRP05587"/>
    <property type="gene ID" value="WBGene00265451"/>
</dbReference>
<dbReference type="RefSeq" id="XP_024509763.1">
    <property type="nucleotide sequence ID" value="XM_024644177.1"/>
</dbReference>
<name>A0A090LQV8_STRRB</name>
<feature type="transmembrane region" description="Helical" evidence="1">
    <location>
        <begin position="20"/>
        <end position="41"/>
    </location>
</feature>
<sequence>MHIQKFGKIYNIFITTKIFYFRGLTKGIITFGIGVVMARTISQEFANPMP</sequence>
<proteinExistence type="predicted"/>
<dbReference type="AlphaFoldDB" id="A0A090LQV8"/>
<dbReference type="GeneID" id="36382944"/>
<keyword evidence="1" id="KW-0472">Membrane</keyword>
<keyword evidence="1" id="KW-0812">Transmembrane</keyword>
<reference evidence="2 3" key="1">
    <citation type="submission" date="2014-09" db="EMBL/GenBank/DDBJ databases">
        <authorList>
            <person name="Martin A.A."/>
        </authorList>
    </citation>
    <scope>NUCLEOTIDE SEQUENCE</scope>
    <source>
        <strain evidence="3">ED321</strain>
        <strain evidence="2">ED321 Heterogonic</strain>
    </source>
</reference>
<accession>A0A090LQV8</accession>
<dbReference type="CTD" id="36382944"/>
<dbReference type="Proteomes" id="UP000035682">
    <property type="component" value="Unplaced"/>
</dbReference>
<dbReference type="EMBL" id="LN609529">
    <property type="protein sequence ID" value="CEF70566.1"/>
    <property type="molecule type" value="Genomic_DNA"/>
</dbReference>
<keyword evidence="1" id="KW-1133">Transmembrane helix</keyword>
<reference evidence="4" key="2">
    <citation type="submission" date="2020-12" db="UniProtKB">
        <authorList>
            <consortium name="WormBaseParasite"/>
        </authorList>
    </citation>
    <scope>IDENTIFICATION</scope>
</reference>
<evidence type="ECO:0000313" key="2">
    <source>
        <dbReference type="EMBL" id="CEF70566.1"/>
    </source>
</evidence>
<evidence type="ECO:0000313" key="5">
    <source>
        <dbReference type="WormBase" id="SRAE_2000519450"/>
    </source>
</evidence>
<evidence type="ECO:0000313" key="3">
    <source>
        <dbReference type="Proteomes" id="UP000035682"/>
    </source>
</evidence>
<dbReference type="WBParaSite" id="SRAE_2000519450.1">
    <property type="protein sequence ID" value="SRAE_2000519450.1"/>
    <property type="gene ID" value="WBGene00265451"/>
</dbReference>
<evidence type="ECO:0000313" key="4">
    <source>
        <dbReference type="WBParaSite" id="SRAE_2000519450.1"/>
    </source>
</evidence>
<evidence type="ECO:0000256" key="1">
    <source>
        <dbReference type="SAM" id="Phobius"/>
    </source>
</evidence>
<gene>
    <name evidence="2 4 5" type="ORF">SRAE_2000519450</name>
</gene>
<organism evidence="2">
    <name type="scientific">Strongyloides ratti</name>
    <name type="common">Parasitic roundworm</name>
    <dbReference type="NCBI Taxonomy" id="34506"/>
    <lineage>
        <taxon>Eukaryota</taxon>
        <taxon>Metazoa</taxon>
        <taxon>Ecdysozoa</taxon>
        <taxon>Nematoda</taxon>
        <taxon>Chromadorea</taxon>
        <taxon>Rhabditida</taxon>
        <taxon>Tylenchina</taxon>
        <taxon>Panagrolaimomorpha</taxon>
        <taxon>Strongyloidoidea</taxon>
        <taxon>Strongyloididae</taxon>
        <taxon>Strongyloides</taxon>
    </lineage>
</organism>
<protein>
    <submittedName>
        <fullName evidence="2 4">Uncharacterized protein</fullName>
    </submittedName>
</protein>
<keyword evidence="3" id="KW-1185">Reference proteome</keyword>